<dbReference type="AlphaFoldDB" id="A0AA35JQ53"/>
<dbReference type="EMBL" id="OX395126">
    <property type="protein sequence ID" value="CAI5763696.1"/>
    <property type="molecule type" value="Genomic_DNA"/>
</dbReference>
<proteinExistence type="predicted"/>
<reference evidence="2" key="1">
    <citation type="submission" date="2022-12" db="EMBL/GenBank/DDBJ databases">
        <authorList>
            <person name="Alioto T."/>
            <person name="Alioto T."/>
            <person name="Gomez Garrido J."/>
        </authorList>
    </citation>
    <scope>NUCLEOTIDE SEQUENCE</scope>
</reference>
<evidence type="ECO:0000256" key="1">
    <source>
        <dbReference type="SAM" id="MobiDB-lite"/>
    </source>
</evidence>
<sequence>MAEASPRTWRGCDSAGEEEAARGAKASWQGSAREEWRVLGAGKSLPPSLQLGHNLNPQPEEERAEAGPSLRAQMEDQFLHLTIRKQVSYSRQGGWF</sequence>
<accession>A0AA35JQ53</accession>
<evidence type="ECO:0000313" key="2">
    <source>
        <dbReference type="EMBL" id="CAI5763696.1"/>
    </source>
</evidence>
<keyword evidence="3" id="KW-1185">Reference proteome</keyword>
<name>A0AA35JQ53_9SAUR</name>
<evidence type="ECO:0000313" key="3">
    <source>
        <dbReference type="Proteomes" id="UP001178461"/>
    </source>
</evidence>
<dbReference type="Proteomes" id="UP001178461">
    <property type="component" value="Chromosome 1"/>
</dbReference>
<gene>
    <name evidence="2" type="ORF">PODLI_1B001705</name>
</gene>
<organism evidence="2 3">
    <name type="scientific">Podarcis lilfordi</name>
    <name type="common">Lilford's wall lizard</name>
    <dbReference type="NCBI Taxonomy" id="74358"/>
    <lineage>
        <taxon>Eukaryota</taxon>
        <taxon>Metazoa</taxon>
        <taxon>Chordata</taxon>
        <taxon>Craniata</taxon>
        <taxon>Vertebrata</taxon>
        <taxon>Euteleostomi</taxon>
        <taxon>Lepidosauria</taxon>
        <taxon>Squamata</taxon>
        <taxon>Bifurcata</taxon>
        <taxon>Unidentata</taxon>
        <taxon>Episquamata</taxon>
        <taxon>Laterata</taxon>
        <taxon>Lacertibaenia</taxon>
        <taxon>Lacertidae</taxon>
        <taxon>Podarcis</taxon>
    </lineage>
</organism>
<protein>
    <submittedName>
        <fullName evidence="2">Uncharacterized protein</fullName>
    </submittedName>
</protein>
<feature type="region of interest" description="Disordered" evidence="1">
    <location>
        <begin position="1"/>
        <end position="69"/>
    </location>
</feature>